<dbReference type="PROSITE" id="PS50092">
    <property type="entry name" value="TSP1"/>
    <property type="match status" value="1"/>
</dbReference>
<dbReference type="PANTHER" id="PTHR31936:SF2">
    <property type="entry name" value="FLO11 DOMAIN-CONTAINING PROTEIN"/>
    <property type="match status" value="1"/>
</dbReference>
<sequence length="116" mass="11975">MPYGNSSIICGPEPQFYDPQPIVTGCISSGCCPPQGVWSQWSSSTSCNGTCGGCGVQTKSRICMTEANGCPCIGPTTMSAPCAFGPCIYPNNSCCAPFSAMVDSNKNVVCGPQNMP</sequence>
<name>A0A914DQ96_9BILA</name>
<dbReference type="Gene3D" id="2.20.100.10">
    <property type="entry name" value="Thrombospondin type-1 (TSP1) repeat"/>
    <property type="match status" value="1"/>
</dbReference>
<dbReference type="InterPro" id="IPR000884">
    <property type="entry name" value="TSP1_rpt"/>
</dbReference>
<protein>
    <submittedName>
        <fullName evidence="2">Uncharacterized protein</fullName>
    </submittedName>
</protein>
<dbReference type="PANTHER" id="PTHR31936">
    <property type="entry name" value="PROTEIN CBG18744"/>
    <property type="match status" value="1"/>
</dbReference>
<keyword evidence="1" id="KW-1185">Reference proteome</keyword>
<dbReference type="AlphaFoldDB" id="A0A914DQ96"/>
<dbReference type="WBParaSite" id="ACRNAN_scaffold3290.g12148.t1">
    <property type="protein sequence ID" value="ACRNAN_scaffold3290.g12148.t1"/>
    <property type="gene ID" value="ACRNAN_scaffold3290.g12148"/>
</dbReference>
<evidence type="ECO:0000313" key="2">
    <source>
        <dbReference type="WBParaSite" id="ACRNAN_scaffold3290.g12148.t1"/>
    </source>
</evidence>
<dbReference type="Proteomes" id="UP000887540">
    <property type="component" value="Unplaced"/>
</dbReference>
<evidence type="ECO:0000313" key="1">
    <source>
        <dbReference type="Proteomes" id="UP000887540"/>
    </source>
</evidence>
<accession>A0A914DQ96</accession>
<dbReference type="InterPro" id="IPR036383">
    <property type="entry name" value="TSP1_rpt_sf"/>
</dbReference>
<organism evidence="1 2">
    <name type="scientific">Acrobeloides nanus</name>
    <dbReference type="NCBI Taxonomy" id="290746"/>
    <lineage>
        <taxon>Eukaryota</taxon>
        <taxon>Metazoa</taxon>
        <taxon>Ecdysozoa</taxon>
        <taxon>Nematoda</taxon>
        <taxon>Chromadorea</taxon>
        <taxon>Rhabditida</taxon>
        <taxon>Tylenchina</taxon>
        <taxon>Cephalobomorpha</taxon>
        <taxon>Cephaloboidea</taxon>
        <taxon>Cephalobidae</taxon>
        <taxon>Acrobeloides</taxon>
    </lineage>
</organism>
<reference evidence="2" key="1">
    <citation type="submission" date="2022-11" db="UniProtKB">
        <authorList>
            <consortium name="WormBaseParasite"/>
        </authorList>
    </citation>
    <scope>IDENTIFICATION</scope>
</reference>
<proteinExistence type="predicted"/>
<dbReference type="SUPFAM" id="SSF82895">
    <property type="entry name" value="TSP-1 type 1 repeat"/>
    <property type="match status" value="1"/>
</dbReference>